<reference evidence="5 6" key="1">
    <citation type="submission" date="2021-01" db="EMBL/GenBank/DDBJ databases">
        <title>Whole genome shotgun sequence of Actinoplanes humidus NBRC 14915.</title>
        <authorList>
            <person name="Komaki H."/>
            <person name="Tamura T."/>
        </authorList>
    </citation>
    <scope>NUCLEOTIDE SEQUENCE [LARGE SCALE GENOMIC DNA]</scope>
    <source>
        <strain evidence="5 6">NBRC 14915</strain>
    </source>
</reference>
<dbReference type="Pfam" id="PF00106">
    <property type="entry name" value="adh_short"/>
    <property type="match status" value="1"/>
</dbReference>
<dbReference type="PRINTS" id="PR00081">
    <property type="entry name" value="GDHRDH"/>
</dbReference>
<protein>
    <submittedName>
        <fullName evidence="5">Short-chain dehydrogenase</fullName>
    </submittedName>
</protein>
<name>A0ABQ3ZQH3_9ACTN</name>
<dbReference type="PANTHER" id="PTHR43490:SF99">
    <property type="entry name" value="SHORT-CHAIN DEHYDROGENASE_REDUCTASE"/>
    <property type="match status" value="1"/>
</dbReference>
<dbReference type="EMBL" id="BOMN01000045">
    <property type="protein sequence ID" value="GIE20830.1"/>
    <property type="molecule type" value="Genomic_DNA"/>
</dbReference>
<evidence type="ECO:0000313" key="6">
    <source>
        <dbReference type="Proteomes" id="UP000603200"/>
    </source>
</evidence>
<evidence type="ECO:0000256" key="3">
    <source>
        <dbReference type="ARBA" id="ARBA00023002"/>
    </source>
</evidence>
<dbReference type="InterPro" id="IPR036291">
    <property type="entry name" value="NAD(P)-bd_dom_sf"/>
</dbReference>
<sequence length="227" mass="23139">MTTTLITGANKGLGFETAKQLVAAGHTVYLGSRDAGRGAEAAARIGATPVVIDVTDDASVAAAFASLPALDVLINNAGIPGPLSAAGEIAPDDMREVYEINVFGPVRVLHAALPLLEKSGAAVVVNVSSGLGSNTLATDPESIASTFIPLVYASAKAALNMLTVQYAKAYPGMRINCVDPGFTATDFNNHRGTQTVEEGAEAIVAMAQLTADGPTGAFVDRAGTVPW</sequence>
<accession>A0ABQ3ZQH3</accession>
<organism evidence="5 6">
    <name type="scientific">Winogradskya humida</name>
    <dbReference type="NCBI Taxonomy" id="113566"/>
    <lineage>
        <taxon>Bacteria</taxon>
        <taxon>Bacillati</taxon>
        <taxon>Actinomycetota</taxon>
        <taxon>Actinomycetes</taxon>
        <taxon>Micromonosporales</taxon>
        <taxon>Micromonosporaceae</taxon>
        <taxon>Winogradskya</taxon>
    </lineage>
</organism>
<keyword evidence="2" id="KW-0521">NADP</keyword>
<keyword evidence="6" id="KW-1185">Reference proteome</keyword>
<evidence type="ECO:0000256" key="4">
    <source>
        <dbReference type="RuleBase" id="RU000363"/>
    </source>
</evidence>
<gene>
    <name evidence="5" type="ORF">Ahu01nite_039320</name>
</gene>
<keyword evidence="3" id="KW-0560">Oxidoreductase</keyword>
<proteinExistence type="inferred from homology"/>
<evidence type="ECO:0000256" key="2">
    <source>
        <dbReference type="ARBA" id="ARBA00022857"/>
    </source>
</evidence>
<dbReference type="RefSeq" id="WP_203837980.1">
    <property type="nucleotide sequence ID" value="NZ_BAAATV010000008.1"/>
</dbReference>
<dbReference type="InterPro" id="IPR002347">
    <property type="entry name" value="SDR_fam"/>
</dbReference>
<dbReference type="SUPFAM" id="SSF51735">
    <property type="entry name" value="NAD(P)-binding Rossmann-fold domains"/>
    <property type="match status" value="1"/>
</dbReference>
<dbReference type="Proteomes" id="UP000603200">
    <property type="component" value="Unassembled WGS sequence"/>
</dbReference>
<evidence type="ECO:0000313" key="5">
    <source>
        <dbReference type="EMBL" id="GIE20830.1"/>
    </source>
</evidence>
<dbReference type="PANTHER" id="PTHR43490">
    <property type="entry name" value="(+)-NEOMENTHOL DEHYDROGENASE"/>
    <property type="match status" value="1"/>
</dbReference>
<comment type="caution">
    <text evidence="5">The sequence shown here is derived from an EMBL/GenBank/DDBJ whole genome shotgun (WGS) entry which is preliminary data.</text>
</comment>
<dbReference type="PRINTS" id="PR00080">
    <property type="entry name" value="SDRFAMILY"/>
</dbReference>
<evidence type="ECO:0000256" key="1">
    <source>
        <dbReference type="ARBA" id="ARBA00006484"/>
    </source>
</evidence>
<dbReference type="Gene3D" id="3.40.50.720">
    <property type="entry name" value="NAD(P)-binding Rossmann-like Domain"/>
    <property type="match status" value="1"/>
</dbReference>
<comment type="similarity">
    <text evidence="1 4">Belongs to the short-chain dehydrogenases/reductases (SDR) family.</text>
</comment>